<name>A0AAC8YFI5_9ACTN</name>
<feature type="domain" description="PTS EIIA type-2" evidence="2">
    <location>
        <begin position="489"/>
        <end position="628"/>
    </location>
</feature>
<dbReference type="Pfam" id="PF08279">
    <property type="entry name" value="HTH_11"/>
    <property type="match status" value="1"/>
</dbReference>
<feature type="domain" description="PRD" evidence="3">
    <location>
        <begin position="281"/>
        <end position="387"/>
    </location>
</feature>
<dbReference type="Gene3D" id="1.10.1790.10">
    <property type="entry name" value="PRD domain"/>
    <property type="match status" value="1"/>
</dbReference>
<dbReference type="InterPro" id="IPR036390">
    <property type="entry name" value="WH_DNA-bd_sf"/>
</dbReference>
<evidence type="ECO:0000313" key="5">
    <source>
        <dbReference type="EMBL" id="AOZ47262.1"/>
    </source>
</evidence>
<dbReference type="PROSITE" id="PS51372">
    <property type="entry name" value="PRD_2"/>
    <property type="match status" value="1"/>
</dbReference>
<dbReference type="InterPro" id="IPR036388">
    <property type="entry name" value="WH-like_DNA-bd_sf"/>
</dbReference>
<dbReference type="PANTHER" id="PTHR30185:SF12">
    <property type="entry name" value="TRANSCRIPTIONAL REGULATOR MANR"/>
    <property type="match status" value="1"/>
</dbReference>
<keyword evidence="4" id="KW-0762">Sugar transport</keyword>
<dbReference type="SUPFAM" id="SSF46785">
    <property type="entry name" value="Winged helix' DNA-binding domain"/>
    <property type="match status" value="1"/>
</dbReference>
<organism evidence="4 6">
    <name type="scientific">Acidipropionibacterium acidipropionici</name>
    <dbReference type="NCBI Taxonomy" id="1748"/>
    <lineage>
        <taxon>Bacteria</taxon>
        <taxon>Bacillati</taxon>
        <taxon>Actinomycetota</taxon>
        <taxon>Actinomycetes</taxon>
        <taxon>Propionibacteriales</taxon>
        <taxon>Propionibacteriaceae</taxon>
        <taxon>Acidipropionibacterium</taxon>
    </lineage>
</organism>
<sequence length="633" mass="70942">MILFSERQALLLQLLSEVDHATTGSDLAALLGVSSRTLRYDISRINGVTKIEIVEATSKGYRINRPLYNDFLARNSQLATQLDHHERILLYLLSTPSTDVYDIMRDCFLSESVTRAALQRLRAQVELHQLELQVKGSSVHLSGAEISFRRLLGDLVHNAMDVVVGQREKISRYLPDVNLSDVSDVLASLTRERDLEIDDIRMDNAVVNLAICLQRNCFPIDSEAAPSAVLNPVTSEFSEALLGTLGSRFPERPLSSPDEEYVRALVGVALDPHAEGTAQETMRTSVSDVTGRCLDETISHFNLQVEREKLYESVSGHVERLALQTRALPYFRNTLQESLRSRSPFLYDVAVYLADRLSRALGITFSDDEIGLLAIYLGLYSRPVNADDHAVSAVVICPRYQTLRDWLLAGLVEHFGNRLQIVDLVSTKEEADEQDCDLVISTTDESSRTHPCVQISALLSDLDFSAVDAALLRAAKAKSRARIAESVRRFLDPELFFTGVAPKGSDEAIGFMCDALEEKGIVPPEFRDSVLLRETYSPTAFARRFAVPHAMDFLAHRTKVAVLIPDSPIGWESADISLVLMLAINGDDYDDFIHFYQPLISLLYDSRLYSEIRKVRTFEEFMNFLDNELSETE</sequence>
<keyword evidence="1" id="KW-0677">Repeat</keyword>
<gene>
    <name evidence="5" type="ORF">A8L58_11865</name>
    <name evidence="4" type="ORF">AXH35_10425</name>
</gene>
<dbReference type="Proteomes" id="UP000178666">
    <property type="component" value="Chromosome"/>
</dbReference>
<dbReference type="PROSITE" id="PS51094">
    <property type="entry name" value="PTS_EIIA_TYPE_2"/>
    <property type="match status" value="1"/>
</dbReference>
<evidence type="ECO:0000313" key="6">
    <source>
        <dbReference type="Proteomes" id="UP000075221"/>
    </source>
</evidence>
<dbReference type="Pfam" id="PF00874">
    <property type="entry name" value="PRD"/>
    <property type="match status" value="1"/>
</dbReference>
<dbReference type="AlphaFoldDB" id="A0AAC8YFI5"/>
<dbReference type="Proteomes" id="UP000075221">
    <property type="component" value="Chromosome"/>
</dbReference>
<dbReference type="InterPro" id="IPR016152">
    <property type="entry name" value="PTrfase/Anion_transptr"/>
</dbReference>
<evidence type="ECO:0000259" key="2">
    <source>
        <dbReference type="PROSITE" id="PS51094"/>
    </source>
</evidence>
<dbReference type="EMBL" id="CP014352">
    <property type="protein sequence ID" value="AMS05796.1"/>
    <property type="molecule type" value="Genomic_DNA"/>
</dbReference>
<proteinExistence type="predicted"/>
<dbReference type="InterPro" id="IPR002178">
    <property type="entry name" value="PTS_EIIA_type-2_dom"/>
</dbReference>
<dbReference type="SUPFAM" id="SSF55804">
    <property type="entry name" value="Phoshotransferase/anion transport protein"/>
    <property type="match status" value="1"/>
</dbReference>
<dbReference type="Pfam" id="PF00359">
    <property type="entry name" value="PTS_EIIA_2"/>
    <property type="match status" value="1"/>
</dbReference>
<dbReference type="InterPro" id="IPR036634">
    <property type="entry name" value="PRD_sf"/>
</dbReference>
<evidence type="ECO:0000259" key="3">
    <source>
        <dbReference type="PROSITE" id="PS51372"/>
    </source>
</evidence>
<reference evidence="4 6" key="2">
    <citation type="submission" date="2016-02" db="EMBL/GenBank/DDBJ databases">
        <title>Complete Genome Sequence of Propionibacterium acidipropionici ATCC 55737.</title>
        <authorList>
            <person name="Luna Flores C.H."/>
            <person name="Nielsen L.K."/>
            <person name="Marcellin E."/>
        </authorList>
    </citation>
    <scope>NUCLEOTIDE SEQUENCE [LARGE SCALE GENOMIC DNA]</scope>
    <source>
        <strain evidence="4 6">ATCC 55737</strain>
    </source>
</reference>
<dbReference type="PANTHER" id="PTHR30185">
    <property type="entry name" value="CRYPTIC BETA-GLUCOSIDE BGL OPERON ANTITERMINATOR"/>
    <property type="match status" value="1"/>
</dbReference>
<protein>
    <submittedName>
        <fullName evidence="4">PTS sugar transporter subunit IIA</fullName>
    </submittedName>
</protein>
<dbReference type="RefSeq" id="WP_062819810.1">
    <property type="nucleotide sequence ID" value="NZ_CP014352.1"/>
</dbReference>
<keyword evidence="7" id="KW-1185">Reference proteome</keyword>
<accession>A0AAC8YFI5</accession>
<dbReference type="Gene3D" id="3.40.930.10">
    <property type="entry name" value="Mannitol-specific EII, Chain A"/>
    <property type="match status" value="1"/>
</dbReference>
<dbReference type="Gene3D" id="1.10.10.10">
    <property type="entry name" value="Winged helix-like DNA-binding domain superfamily/Winged helix DNA-binding domain"/>
    <property type="match status" value="1"/>
</dbReference>
<dbReference type="EMBL" id="CP015970">
    <property type="protein sequence ID" value="AOZ47262.1"/>
    <property type="molecule type" value="Genomic_DNA"/>
</dbReference>
<evidence type="ECO:0000313" key="7">
    <source>
        <dbReference type="Proteomes" id="UP000178666"/>
    </source>
</evidence>
<dbReference type="InterPro" id="IPR011608">
    <property type="entry name" value="PRD"/>
</dbReference>
<reference evidence="5 7" key="1">
    <citation type="journal article" date="2016" name="Plant Dis.">
        <title>Improved production of propionic acid using genome shuffling.</title>
        <authorList>
            <person name="Luna-Flores C.H."/>
            <person name="Palfreyman R.W."/>
            <person name="Kromer J.O."/>
            <person name="Nielsen L.K."/>
            <person name="Marcellin E."/>
        </authorList>
    </citation>
    <scope>NUCLEOTIDE SEQUENCE [LARGE SCALE GENOMIC DNA]</scope>
    <source>
        <strain evidence="5 7">F3E8</strain>
    </source>
</reference>
<dbReference type="InterPro" id="IPR050661">
    <property type="entry name" value="BglG_antiterminators"/>
</dbReference>
<evidence type="ECO:0000256" key="1">
    <source>
        <dbReference type="ARBA" id="ARBA00022737"/>
    </source>
</evidence>
<keyword evidence="4" id="KW-0813">Transport</keyword>
<dbReference type="SUPFAM" id="SSF63520">
    <property type="entry name" value="PTS-regulatory domain, PRD"/>
    <property type="match status" value="1"/>
</dbReference>
<evidence type="ECO:0000313" key="4">
    <source>
        <dbReference type="EMBL" id="AMS05796.1"/>
    </source>
</evidence>
<dbReference type="GO" id="GO:0006355">
    <property type="term" value="P:regulation of DNA-templated transcription"/>
    <property type="evidence" value="ECO:0007669"/>
    <property type="project" value="InterPro"/>
</dbReference>
<dbReference type="InterPro" id="IPR013196">
    <property type="entry name" value="HTH_11"/>
</dbReference>